<accession>A0A367FV12</accession>
<dbReference type="NCBIfam" id="TIGR04223">
    <property type="entry name" value="quorum_AgrD"/>
    <property type="match status" value="1"/>
</dbReference>
<gene>
    <name evidence="1" type="ORF">C4886_17590</name>
</gene>
<evidence type="ECO:0000313" key="2">
    <source>
        <dbReference type="Proteomes" id="UP000253208"/>
    </source>
</evidence>
<dbReference type="AlphaFoldDB" id="A0A367FV12"/>
<sequence length="58" mass="6640">MKRIIRILGKICCSFIMFIAVSSVNGKCLIILHQPEVPEELLVKKNNSLKESYENCNM</sequence>
<protein>
    <submittedName>
        <fullName evidence="1">Cyclic lactone autoinducer peptide</fullName>
    </submittedName>
</protein>
<evidence type="ECO:0000313" key="1">
    <source>
        <dbReference type="EMBL" id="RCH41581.1"/>
    </source>
</evidence>
<reference evidence="1 2" key="1">
    <citation type="submission" date="2018-02" db="EMBL/GenBank/DDBJ databases">
        <title>Complete genome sequencing of Faecalibacterium prausnitzii strains isolated from the human gut.</title>
        <authorList>
            <person name="Fitzgerald B.C."/>
            <person name="Shkoporov A.N."/>
            <person name="Ross P.R."/>
            <person name="Hill C."/>
        </authorList>
    </citation>
    <scope>NUCLEOTIDE SEQUENCE [LARGE SCALE GENOMIC DNA]</scope>
    <source>
        <strain evidence="1 2">APC942/31-1</strain>
    </source>
</reference>
<dbReference type="RefSeq" id="WP_114002912.1">
    <property type="nucleotide sequence ID" value="NZ_PSQG01000045.1"/>
</dbReference>
<organism evidence="1 2">
    <name type="scientific">Blautia obeum</name>
    <dbReference type="NCBI Taxonomy" id="40520"/>
    <lineage>
        <taxon>Bacteria</taxon>
        <taxon>Bacillati</taxon>
        <taxon>Bacillota</taxon>
        <taxon>Clostridia</taxon>
        <taxon>Lachnospirales</taxon>
        <taxon>Lachnospiraceae</taxon>
        <taxon>Blautia</taxon>
    </lineage>
</organism>
<proteinExistence type="predicted"/>
<dbReference type="InterPro" id="IPR009229">
    <property type="entry name" value="AgrD"/>
</dbReference>
<dbReference type="Proteomes" id="UP000253208">
    <property type="component" value="Unassembled WGS sequence"/>
</dbReference>
<comment type="caution">
    <text evidence="1">The sequence shown here is derived from an EMBL/GenBank/DDBJ whole genome shotgun (WGS) entry which is preliminary data.</text>
</comment>
<name>A0A367FV12_9FIRM</name>
<dbReference type="EMBL" id="PSQG01000045">
    <property type="protein sequence ID" value="RCH41581.1"/>
    <property type="molecule type" value="Genomic_DNA"/>
</dbReference>